<sequence>MPVKKQGNKWRYDFVLNGKRYRKIWIYQKSRCNYSNE</sequence>
<organism evidence="1 2">
    <name type="scientific">Staphylococcus gallinarum</name>
    <dbReference type="NCBI Taxonomy" id="1293"/>
    <lineage>
        <taxon>Bacteria</taxon>
        <taxon>Bacillati</taxon>
        <taxon>Bacillota</taxon>
        <taxon>Bacilli</taxon>
        <taxon>Bacillales</taxon>
        <taxon>Staphylococcaceae</taxon>
        <taxon>Staphylococcus</taxon>
    </lineage>
</organism>
<proteinExistence type="predicted"/>
<gene>
    <name evidence="1" type="ORF">NCTC12195_03297</name>
</gene>
<evidence type="ECO:0000313" key="1">
    <source>
        <dbReference type="EMBL" id="SUM33828.1"/>
    </source>
</evidence>
<dbReference type="EMBL" id="UHDK01000001">
    <property type="protein sequence ID" value="SUM33828.1"/>
    <property type="molecule type" value="Genomic_DNA"/>
</dbReference>
<reference evidence="1 2" key="1">
    <citation type="submission" date="2018-06" db="EMBL/GenBank/DDBJ databases">
        <authorList>
            <consortium name="Pathogen Informatics"/>
            <person name="Doyle S."/>
        </authorList>
    </citation>
    <scope>NUCLEOTIDE SEQUENCE [LARGE SCALE GENOMIC DNA]</scope>
    <source>
        <strain evidence="1 2">NCTC12195</strain>
    </source>
</reference>
<evidence type="ECO:0000313" key="2">
    <source>
        <dbReference type="Proteomes" id="UP000255277"/>
    </source>
</evidence>
<dbReference type="Proteomes" id="UP000255277">
    <property type="component" value="Unassembled WGS sequence"/>
</dbReference>
<name>A0A380FI54_STAGA</name>
<dbReference type="AlphaFoldDB" id="A0A380FI54"/>
<accession>A0A380FI54</accession>
<protein>
    <submittedName>
        <fullName evidence="1">Uncharacterized protein</fullName>
    </submittedName>
</protein>